<evidence type="ECO:0000256" key="4">
    <source>
        <dbReference type="ARBA" id="ARBA00022691"/>
    </source>
</evidence>
<evidence type="ECO:0000256" key="2">
    <source>
        <dbReference type="ARBA" id="ARBA00022603"/>
    </source>
</evidence>
<dbReference type="InterPro" id="IPR029063">
    <property type="entry name" value="SAM-dependent_MTases_sf"/>
</dbReference>
<organism evidence="9 10">
    <name type="scientific">Hydrogenimonas thermophila</name>
    <dbReference type="NCBI Taxonomy" id="223786"/>
    <lineage>
        <taxon>Bacteria</taxon>
        <taxon>Pseudomonadati</taxon>
        <taxon>Campylobacterota</taxon>
        <taxon>Epsilonproteobacteria</taxon>
        <taxon>Campylobacterales</taxon>
        <taxon>Hydrogenimonadaceae</taxon>
        <taxon>Hydrogenimonas</taxon>
    </lineage>
</organism>
<dbReference type="Pfam" id="PF07669">
    <property type="entry name" value="Eco57I"/>
    <property type="match status" value="1"/>
</dbReference>
<dbReference type="GO" id="GO:0009307">
    <property type="term" value="P:DNA restriction-modification system"/>
    <property type="evidence" value="ECO:0007669"/>
    <property type="project" value="UniProtKB-KW"/>
</dbReference>
<dbReference type="AlphaFoldDB" id="A0A1I5LYD4"/>
<dbReference type="PROSITE" id="PS00092">
    <property type="entry name" value="N6_MTASE"/>
    <property type="match status" value="1"/>
</dbReference>
<evidence type="ECO:0000256" key="7">
    <source>
        <dbReference type="ARBA" id="ARBA00047942"/>
    </source>
</evidence>
<evidence type="ECO:0000259" key="8">
    <source>
        <dbReference type="Pfam" id="PF07669"/>
    </source>
</evidence>
<evidence type="ECO:0000313" key="9">
    <source>
        <dbReference type="EMBL" id="SFP01766.1"/>
    </source>
</evidence>
<dbReference type="InterPro" id="IPR011639">
    <property type="entry name" value="MethylTrfase_TaqI-like_dom"/>
</dbReference>
<evidence type="ECO:0000256" key="6">
    <source>
        <dbReference type="ARBA" id="ARBA00023125"/>
    </source>
</evidence>
<dbReference type="PANTHER" id="PTHR33841">
    <property type="entry name" value="DNA METHYLTRANSFERASE YEEA-RELATED"/>
    <property type="match status" value="1"/>
</dbReference>
<evidence type="ECO:0000256" key="5">
    <source>
        <dbReference type="ARBA" id="ARBA00022747"/>
    </source>
</evidence>
<name>A0A1I5LYD4_9BACT</name>
<dbReference type="GO" id="GO:0003677">
    <property type="term" value="F:DNA binding"/>
    <property type="evidence" value="ECO:0007669"/>
    <property type="project" value="UniProtKB-KW"/>
</dbReference>
<dbReference type="STRING" id="223786.SAMN05216234_10457"/>
<keyword evidence="5" id="KW-0680">Restriction system</keyword>
<dbReference type="CDD" id="cd02440">
    <property type="entry name" value="AdoMet_MTases"/>
    <property type="match status" value="1"/>
</dbReference>
<keyword evidence="3 9" id="KW-0808">Transferase</keyword>
<evidence type="ECO:0000256" key="1">
    <source>
        <dbReference type="ARBA" id="ARBA00011900"/>
    </source>
</evidence>
<proteinExistence type="predicted"/>
<reference evidence="9 10" key="1">
    <citation type="submission" date="2016-10" db="EMBL/GenBank/DDBJ databases">
        <authorList>
            <person name="de Groot N.N."/>
        </authorList>
    </citation>
    <scope>NUCLEOTIDE SEQUENCE [LARGE SCALE GENOMIC DNA]</scope>
    <source>
        <strain evidence="9 10">EP1-55-1</strain>
    </source>
</reference>
<keyword evidence="4" id="KW-0949">S-adenosyl-L-methionine</keyword>
<dbReference type="GO" id="GO:0009007">
    <property type="term" value="F:site-specific DNA-methyltransferase (adenine-specific) activity"/>
    <property type="evidence" value="ECO:0007669"/>
    <property type="project" value="UniProtKB-EC"/>
</dbReference>
<keyword evidence="6" id="KW-0238">DNA-binding</keyword>
<accession>A0A1I5LYD4</accession>
<dbReference type="InterPro" id="IPR050953">
    <property type="entry name" value="N4_N6_ade-DNA_methylase"/>
</dbReference>
<keyword evidence="10" id="KW-1185">Reference proteome</keyword>
<dbReference type="Gene3D" id="3.40.50.150">
    <property type="entry name" value="Vaccinia Virus protein VP39"/>
    <property type="match status" value="1"/>
</dbReference>
<comment type="catalytic activity">
    <reaction evidence="7">
        <text>a 2'-deoxyadenosine in DNA + S-adenosyl-L-methionine = an N(6)-methyl-2'-deoxyadenosine in DNA + S-adenosyl-L-homocysteine + H(+)</text>
        <dbReference type="Rhea" id="RHEA:15197"/>
        <dbReference type="Rhea" id="RHEA-COMP:12418"/>
        <dbReference type="Rhea" id="RHEA-COMP:12419"/>
        <dbReference type="ChEBI" id="CHEBI:15378"/>
        <dbReference type="ChEBI" id="CHEBI:57856"/>
        <dbReference type="ChEBI" id="CHEBI:59789"/>
        <dbReference type="ChEBI" id="CHEBI:90615"/>
        <dbReference type="ChEBI" id="CHEBI:90616"/>
        <dbReference type="EC" id="2.1.1.72"/>
    </reaction>
</comment>
<evidence type="ECO:0000256" key="3">
    <source>
        <dbReference type="ARBA" id="ARBA00022679"/>
    </source>
</evidence>
<dbReference type="PRINTS" id="PR00507">
    <property type="entry name" value="N12N6MTFRASE"/>
</dbReference>
<dbReference type="Proteomes" id="UP000199227">
    <property type="component" value="Unassembled WGS sequence"/>
</dbReference>
<dbReference type="InterPro" id="IPR002052">
    <property type="entry name" value="DNA_methylase_N6_adenine_CS"/>
</dbReference>
<gene>
    <name evidence="9" type="ORF">SAMN05216234_10457</name>
</gene>
<sequence length="483" mass="56486">MTVDLLNQNNIRLLKTLEQQTSQYTQKTSLEYKKKLGQFFTDHRIANFMAGLFSFKVSTSNKIEVLDCGAGHGILSIALITKLVQQGYKKINLTLYDLDSNIIEILNNNIKSWENAHPYIDFTYKIIQKNFIIDNINKKFDFIISNPPYFKLNKNSPETKVMSHIIHGQPNIYMLFMAKGIDLLKKHGEMVYITPRSFTSGTYFKKFREYLLKNATLEHIHIFNTRKEHFKNENILQETIISKFSKSSSYTITISTSEDSSFKSIQSINISKESIIEKRRNIICLPLSNDEVEILKIFHDEYNTIETLGYKISTGKVVAFRNKEFLSFSKQNKIDSKRKYVPLLWMHNFKNEHLQFPLENKKKEQYIELCKNTKSLLIPNKNYIIIKRFSSKEQYRRINIGYLFQNKLNTEFLGLENHLNYLYKPNGSLSIDEMLKLGKFLSSKEVDQYFRILNGNTQVNATDILNLPIPKQLYEGSTHVMSN</sequence>
<dbReference type="OrthoDB" id="9761012at2"/>
<keyword evidence="2 9" id="KW-0489">Methyltransferase</keyword>
<dbReference type="SUPFAM" id="SSF53335">
    <property type="entry name" value="S-adenosyl-L-methionine-dependent methyltransferases"/>
    <property type="match status" value="1"/>
</dbReference>
<dbReference type="EMBL" id="FOXB01000004">
    <property type="protein sequence ID" value="SFP01766.1"/>
    <property type="molecule type" value="Genomic_DNA"/>
</dbReference>
<dbReference type="PANTHER" id="PTHR33841:SF6">
    <property type="entry name" value="TYPE II METHYLTRANSFERASE M.HINDII"/>
    <property type="match status" value="1"/>
</dbReference>
<dbReference type="EC" id="2.1.1.72" evidence="1"/>
<feature type="domain" description="Type II methyltransferase M.TaqI-like" evidence="8">
    <location>
        <begin position="95"/>
        <end position="225"/>
    </location>
</feature>
<protein>
    <recommendedName>
        <fullName evidence="1">site-specific DNA-methyltransferase (adenine-specific)</fullName>
        <ecNumber evidence="1">2.1.1.72</ecNumber>
    </recommendedName>
</protein>
<dbReference type="GO" id="GO:0032259">
    <property type="term" value="P:methylation"/>
    <property type="evidence" value="ECO:0007669"/>
    <property type="project" value="UniProtKB-KW"/>
</dbReference>
<dbReference type="RefSeq" id="WP_092910785.1">
    <property type="nucleotide sequence ID" value="NZ_FOXB01000004.1"/>
</dbReference>
<evidence type="ECO:0000313" key="10">
    <source>
        <dbReference type="Proteomes" id="UP000199227"/>
    </source>
</evidence>